<dbReference type="KEGG" id="grl:LPB144_00750"/>
<dbReference type="OrthoDB" id="1366685at2"/>
<protein>
    <recommendedName>
        <fullName evidence="1">Helix-turn-helix domain-containing protein</fullName>
    </recommendedName>
</protein>
<evidence type="ECO:0000259" key="1">
    <source>
        <dbReference type="Pfam" id="PF12728"/>
    </source>
</evidence>
<dbReference type="InterPro" id="IPR009061">
    <property type="entry name" value="DNA-bd_dom_put_sf"/>
</dbReference>
<gene>
    <name evidence="2" type="ORF">LPB144_00750</name>
</gene>
<reference evidence="2 3" key="1">
    <citation type="submission" date="2016-11" db="EMBL/GenBank/DDBJ databases">
        <title>Gramella sp. LPB0144 isolated from marine environment.</title>
        <authorList>
            <person name="Kim E."/>
            <person name="Yi H."/>
        </authorList>
    </citation>
    <scope>NUCLEOTIDE SEQUENCE [LARGE SCALE GENOMIC DNA]</scope>
    <source>
        <strain evidence="2 3">LPB0144</strain>
    </source>
</reference>
<dbReference type="STRING" id="1913577.LPB144_00750"/>
<evidence type="ECO:0000313" key="2">
    <source>
        <dbReference type="EMBL" id="APG59019.1"/>
    </source>
</evidence>
<dbReference type="EMBL" id="CP018153">
    <property type="protein sequence ID" value="APG59019.1"/>
    <property type="molecule type" value="Genomic_DNA"/>
</dbReference>
<dbReference type="Pfam" id="PF12728">
    <property type="entry name" value="HTH_17"/>
    <property type="match status" value="1"/>
</dbReference>
<dbReference type="RefSeq" id="WP_072551674.1">
    <property type="nucleotide sequence ID" value="NZ_CP018153.1"/>
</dbReference>
<dbReference type="Proteomes" id="UP000182510">
    <property type="component" value="Chromosome"/>
</dbReference>
<accession>A0A1L3J1M6</accession>
<sequence>MNLSIIQKEDLEELVQTSVEKTLRSYFNQRSKENSQTPTLTIRETAKFLSVTETTVRNYIQRGLIKADKIGGRIFISRVKLLESLKEVKSFKYLRDD</sequence>
<organism evidence="2 3">
    <name type="scientific">Christiangramia salexigens</name>
    <dbReference type="NCBI Taxonomy" id="1913577"/>
    <lineage>
        <taxon>Bacteria</taxon>
        <taxon>Pseudomonadati</taxon>
        <taxon>Bacteroidota</taxon>
        <taxon>Flavobacteriia</taxon>
        <taxon>Flavobacteriales</taxon>
        <taxon>Flavobacteriaceae</taxon>
        <taxon>Christiangramia</taxon>
    </lineage>
</organism>
<dbReference type="AlphaFoldDB" id="A0A1L3J1M6"/>
<feature type="domain" description="Helix-turn-helix" evidence="1">
    <location>
        <begin position="40"/>
        <end position="86"/>
    </location>
</feature>
<evidence type="ECO:0000313" key="3">
    <source>
        <dbReference type="Proteomes" id="UP000182510"/>
    </source>
</evidence>
<dbReference type="SUPFAM" id="SSF46955">
    <property type="entry name" value="Putative DNA-binding domain"/>
    <property type="match status" value="1"/>
</dbReference>
<proteinExistence type="predicted"/>
<keyword evidence="3" id="KW-1185">Reference proteome</keyword>
<dbReference type="InterPro" id="IPR041657">
    <property type="entry name" value="HTH_17"/>
</dbReference>
<name>A0A1L3J1M6_9FLAO</name>
<dbReference type="Gene3D" id="1.10.1660.10">
    <property type="match status" value="1"/>
</dbReference>